<evidence type="ECO:0000256" key="1">
    <source>
        <dbReference type="ARBA" id="ARBA00001974"/>
    </source>
</evidence>
<sequence>MENDIYSNYWGTSTWESMHNIAYSYPLEPSEQEKEDYYNFYTYLKYVLPNKESRKSYKLVINNPEFKLSKNVFDNRNSLTLWVFNIHNYYNKLLNKNYVISFTQVNEKYESYRAKCNSDKNNSMVTKIWGPHMWILITSICYAYSDKPNENKKKNYITFFKILGKVLPCSYCKDSYDKFIKSGLSELTDDCLKNSKKLTLWCYYLREAVNNKLCVNYGISYKSVANKYEYCKIKNKFSLDIYDMFIKKECPIIPLSLAEKFINYAKIRQEESSKEAEEYFKITDYDFAYINEILNGADIMYDNYKCNFWCNRNIECNNIIKYMRINNIPTIDHTKKWLGLPSITELKLILRMASNLDINILTNMIFILPNDKKTYYKLSHKPENNVIGCLIPAYNNTDLYKHYYTKDMPLLPYDLCFKIINLANINKNKISIEFLTNYKNSNNKKKLLEKRRIICENINYFMHYNKINSLIEDGDLKGTPTRNELLLISHLASNLDITTLNNILTIMEEKILNNK</sequence>
<proteinExistence type="predicted"/>
<feature type="domain" description="ERV/ALR sulfhydryl oxidase" evidence="8">
    <location>
        <begin position="122"/>
        <end position="228"/>
    </location>
</feature>
<name>A0A1V0SHA4_9VIRU</name>
<evidence type="ECO:0000256" key="2">
    <source>
        <dbReference type="ARBA" id="ARBA00022630"/>
    </source>
</evidence>
<dbReference type="InterPro" id="IPR036774">
    <property type="entry name" value="ERV/ALR_sulphydryl_oxid_sf"/>
</dbReference>
<evidence type="ECO:0000256" key="3">
    <source>
        <dbReference type="ARBA" id="ARBA00022827"/>
    </source>
</evidence>
<accession>A0A1V0SHA4</accession>
<dbReference type="EMBL" id="KY684106">
    <property type="protein sequence ID" value="ARF11110.1"/>
    <property type="molecule type" value="Genomic_DNA"/>
</dbReference>
<organism evidence="9">
    <name type="scientific">Hokovirus HKV1</name>
    <dbReference type="NCBI Taxonomy" id="1977638"/>
    <lineage>
        <taxon>Viruses</taxon>
        <taxon>Varidnaviria</taxon>
        <taxon>Bamfordvirae</taxon>
        <taxon>Nucleocytoviricota</taxon>
        <taxon>Megaviricetes</taxon>
        <taxon>Imitervirales</taxon>
        <taxon>Mimiviridae</taxon>
        <taxon>Klosneuvirinae</taxon>
        <taxon>Hokovirus</taxon>
    </lineage>
</organism>
<evidence type="ECO:0000256" key="7">
    <source>
        <dbReference type="RuleBase" id="RU371123"/>
    </source>
</evidence>
<comment type="catalytic activity">
    <reaction evidence="6 7">
        <text>2 R'C(R)SH + O2 = R'C(R)S-S(R)CR' + H2O2</text>
        <dbReference type="Rhea" id="RHEA:17357"/>
        <dbReference type="ChEBI" id="CHEBI:15379"/>
        <dbReference type="ChEBI" id="CHEBI:16240"/>
        <dbReference type="ChEBI" id="CHEBI:16520"/>
        <dbReference type="ChEBI" id="CHEBI:17412"/>
        <dbReference type="EC" id="1.8.3.2"/>
    </reaction>
</comment>
<dbReference type="GO" id="GO:0050660">
    <property type="term" value="F:flavin adenine dinucleotide binding"/>
    <property type="evidence" value="ECO:0007669"/>
    <property type="project" value="TreeGrafter"/>
</dbReference>
<dbReference type="GO" id="GO:0016971">
    <property type="term" value="F:flavin-dependent sulfhydryl oxidase activity"/>
    <property type="evidence" value="ECO:0007669"/>
    <property type="project" value="InterPro"/>
</dbReference>
<keyword evidence="4 7" id="KW-0560">Oxidoreductase</keyword>
<keyword evidence="2 7" id="KW-0285">Flavoprotein</keyword>
<dbReference type="SUPFAM" id="SSF69000">
    <property type="entry name" value="FAD-dependent thiol oxidase"/>
    <property type="match status" value="2"/>
</dbReference>
<dbReference type="Gene3D" id="1.20.120.1250">
    <property type="entry name" value="Sulfhydryl oxidase R596, ORFan domain"/>
    <property type="match status" value="2"/>
</dbReference>
<dbReference type="PROSITE" id="PS51324">
    <property type="entry name" value="ERV_ALR"/>
    <property type="match status" value="2"/>
</dbReference>
<dbReference type="PANTHER" id="PTHR12645:SF0">
    <property type="entry name" value="FAD-LINKED SULFHYDRYL OXIDASE ALR"/>
    <property type="match status" value="1"/>
</dbReference>
<keyword evidence="3 7" id="KW-0274">FAD</keyword>
<dbReference type="InterPro" id="IPR039799">
    <property type="entry name" value="ALR/ERV"/>
</dbReference>
<dbReference type="EC" id="1.8.3.2" evidence="7"/>
<evidence type="ECO:0000256" key="5">
    <source>
        <dbReference type="ARBA" id="ARBA00023157"/>
    </source>
</evidence>
<protein>
    <recommendedName>
        <fullName evidence="7">Sulfhydryl oxidase</fullName>
        <ecNumber evidence="7">1.8.3.2</ecNumber>
    </recommendedName>
</protein>
<dbReference type="Pfam" id="PF04777">
    <property type="entry name" value="Evr1_Alr"/>
    <property type="match status" value="2"/>
</dbReference>
<evidence type="ECO:0000259" key="8">
    <source>
        <dbReference type="PROSITE" id="PS51324"/>
    </source>
</evidence>
<evidence type="ECO:0000256" key="4">
    <source>
        <dbReference type="ARBA" id="ARBA00023002"/>
    </source>
</evidence>
<reference evidence="9" key="1">
    <citation type="journal article" date="2017" name="Science">
        <title>Giant viruses with an expanded complement of translation system components.</title>
        <authorList>
            <person name="Schulz F."/>
            <person name="Yutin N."/>
            <person name="Ivanova N.N."/>
            <person name="Ortega D.R."/>
            <person name="Lee T.K."/>
            <person name="Vierheilig J."/>
            <person name="Daims H."/>
            <person name="Horn M."/>
            <person name="Wagner M."/>
            <person name="Jensen G.J."/>
            <person name="Kyrpides N.C."/>
            <person name="Koonin E.V."/>
            <person name="Woyke T."/>
        </authorList>
    </citation>
    <scope>NUCLEOTIDE SEQUENCE</scope>
    <source>
        <strain evidence="9">HKV1</strain>
    </source>
</reference>
<evidence type="ECO:0000256" key="6">
    <source>
        <dbReference type="ARBA" id="ARBA00048864"/>
    </source>
</evidence>
<evidence type="ECO:0000313" key="9">
    <source>
        <dbReference type="EMBL" id="ARF11110.1"/>
    </source>
</evidence>
<comment type="cofactor">
    <cofactor evidence="1 7">
        <name>FAD</name>
        <dbReference type="ChEBI" id="CHEBI:57692"/>
    </cofactor>
</comment>
<dbReference type="InterPro" id="IPR049096">
    <property type="entry name" value="MIMI_R596-like_C"/>
</dbReference>
<gene>
    <name evidence="9" type="ORF">Hokovirus_4_84</name>
</gene>
<dbReference type="PANTHER" id="PTHR12645">
    <property type="entry name" value="ALR/ERV"/>
    <property type="match status" value="1"/>
</dbReference>
<dbReference type="Pfam" id="PF21491">
    <property type="entry name" value="MIMI_R596-like_C"/>
    <property type="match status" value="1"/>
</dbReference>
<dbReference type="Gene3D" id="1.20.120.310">
    <property type="entry name" value="ERV/ALR sulfhydryl oxidase domain"/>
    <property type="match status" value="2"/>
</dbReference>
<dbReference type="InterPro" id="IPR017905">
    <property type="entry name" value="ERV/ALR_sulphydryl_oxidase"/>
</dbReference>
<feature type="domain" description="ERV/ALR sulfhydryl oxidase" evidence="8">
    <location>
        <begin position="3"/>
        <end position="109"/>
    </location>
</feature>
<keyword evidence="5" id="KW-1015">Disulfide bond</keyword>